<evidence type="ECO:0000256" key="2">
    <source>
        <dbReference type="SAM" id="MobiDB-lite"/>
    </source>
</evidence>
<feature type="region of interest" description="Disordered" evidence="2">
    <location>
        <begin position="1"/>
        <end position="41"/>
    </location>
</feature>
<organism evidence="4">
    <name type="scientific">Caenorhabditis brenneri</name>
    <name type="common">Nematode worm</name>
    <dbReference type="NCBI Taxonomy" id="135651"/>
    <lineage>
        <taxon>Eukaryota</taxon>
        <taxon>Metazoa</taxon>
        <taxon>Ecdysozoa</taxon>
        <taxon>Nematoda</taxon>
        <taxon>Chromadorea</taxon>
        <taxon>Rhabditida</taxon>
        <taxon>Rhabditina</taxon>
        <taxon>Rhabditomorpha</taxon>
        <taxon>Rhabditoidea</taxon>
        <taxon>Rhabditidae</taxon>
        <taxon>Peloderinae</taxon>
        <taxon>Caenorhabditis</taxon>
    </lineage>
</organism>
<dbReference type="InParanoid" id="G0NL71"/>
<keyword evidence="1" id="KW-0175">Coiled coil</keyword>
<name>G0NL71_CAEBE</name>
<dbReference type="EMBL" id="GL379904">
    <property type="protein sequence ID" value="EGT33246.1"/>
    <property type="molecule type" value="Genomic_DNA"/>
</dbReference>
<evidence type="ECO:0000313" key="3">
    <source>
        <dbReference type="EMBL" id="EGT33246.1"/>
    </source>
</evidence>
<feature type="coiled-coil region" evidence="1">
    <location>
        <begin position="46"/>
        <end position="73"/>
    </location>
</feature>
<evidence type="ECO:0000256" key="1">
    <source>
        <dbReference type="SAM" id="Coils"/>
    </source>
</evidence>
<accession>G0NL71</accession>
<dbReference type="Proteomes" id="UP000008068">
    <property type="component" value="Unassembled WGS sequence"/>
</dbReference>
<sequence>MAPKNDRVRTNVTNVIDASPPDQPTQIESESDETPKINTSQNRRTEIQLREELSIQKSQVAQLEKELAMMKLEVGIKTPPLTMDKFPSEIRSFMKCVLSSSTKLKEIEKKVDTRRQKGVHKIQVTSDTMDVIIDLLCLVLRQSIEAGGRNRGSGMMKRSAYSLITSFLTVLRRLGCNTDKKRFEYFKNRNEKEDINKDYDQSKILHVYQAIVSYQLNQP</sequence>
<dbReference type="AlphaFoldDB" id="G0NL71"/>
<evidence type="ECO:0000313" key="4">
    <source>
        <dbReference type="Proteomes" id="UP000008068"/>
    </source>
</evidence>
<dbReference type="HOGENOM" id="CLU_1262511_0_0_1"/>
<gene>
    <name evidence="3" type="ORF">CAEBREN_24734</name>
</gene>
<protein>
    <recommendedName>
        <fullName evidence="5">DUF4806 domain-containing protein</fullName>
    </recommendedName>
</protein>
<proteinExistence type="predicted"/>
<reference evidence="4" key="1">
    <citation type="submission" date="2011-07" db="EMBL/GenBank/DDBJ databases">
        <authorList>
            <consortium name="Caenorhabditis brenneri Sequencing and Analysis Consortium"/>
            <person name="Wilson R.K."/>
        </authorList>
    </citation>
    <scope>NUCLEOTIDE SEQUENCE [LARGE SCALE GENOMIC DNA]</scope>
    <source>
        <strain evidence="4">PB2801</strain>
    </source>
</reference>
<keyword evidence="4" id="KW-1185">Reference proteome</keyword>
<evidence type="ECO:0008006" key="5">
    <source>
        <dbReference type="Google" id="ProtNLM"/>
    </source>
</evidence>